<comment type="catalytic activity">
    <reaction evidence="4">
        <text>uridine(13) in tRNA = pseudouridine(13) in tRNA</text>
        <dbReference type="Rhea" id="RHEA:42540"/>
        <dbReference type="Rhea" id="RHEA-COMP:10105"/>
        <dbReference type="Rhea" id="RHEA-COMP:10106"/>
        <dbReference type="ChEBI" id="CHEBI:65314"/>
        <dbReference type="ChEBI" id="CHEBI:65315"/>
        <dbReference type="EC" id="5.4.99.27"/>
    </reaction>
</comment>
<comment type="caution">
    <text evidence="6">The sequence shown here is derived from an EMBL/GenBank/DDBJ whole genome shotgun (WGS) entry which is preliminary data.</text>
</comment>
<dbReference type="GO" id="GO:0005829">
    <property type="term" value="C:cytosol"/>
    <property type="evidence" value="ECO:0007669"/>
    <property type="project" value="TreeGrafter"/>
</dbReference>
<dbReference type="PANTHER" id="PTHR47811">
    <property type="entry name" value="TRNA PSEUDOURIDINE SYNTHASE D"/>
    <property type="match status" value="1"/>
</dbReference>
<accession>A0AA94EF32</accession>
<comment type="similarity">
    <text evidence="1 4">Belongs to the pseudouridine synthase TruD family.</text>
</comment>
<dbReference type="Gene3D" id="3.30.2340.10">
    <property type="entry name" value="TruD, insertion domain"/>
    <property type="match status" value="1"/>
</dbReference>
<evidence type="ECO:0000313" key="6">
    <source>
        <dbReference type="EMBL" id="RUO44647.1"/>
    </source>
</evidence>
<organism evidence="6 7">
    <name type="scientific">Idiomarina aquatica</name>
    <dbReference type="NCBI Taxonomy" id="1327752"/>
    <lineage>
        <taxon>Bacteria</taxon>
        <taxon>Pseudomonadati</taxon>
        <taxon>Pseudomonadota</taxon>
        <taxon>Gammaproteobacteria</taxon>
        <taxon>Alteromonadales</taxon>
        <taxon>Idiomarinaceae</taxon>
        <taxon>Idiomarina</taxon>
    </lineage>
</organism>
<dbReference type="GO" id="GO:0160150">
    <property type="term" value="F:tRNA pseudouridine(13) synthase activity"/>
    <property type="evidence" value="ECO:0007669"/>
    <property type="project" value="UniProtKB-EC"/>
</dbReference>
<gene>
    <name evidence="4" type="primary">truD</name>
    <name evidence="6" type="ORF">CWE23_01015</name>
</gene>
<dbReference type="InterPro" id="IPR042214">
    <property type="entry name" value="TruD_catalytic"/>
</dbReference>
<keyword evidence="3 4" id="KW-0413">Isomerase</keyword>
<dbReference type="GO" id="GO:0031119">
    <property type="term" value="P:tRNA pseudouridine synthesis"/>
    <property type="evidence" value="ECO:0007669"/>
    <property type="project" value="UniProtKB-UniRule"/>
</dbReference>
<dbReference type="InterPro" id="IPR050170">
    <property type="entry name" value="TruD_pseudoU_synthase"/>
</dbReference>
<dbReference type="PROSITE" id="PS01268">
    <property type="entry name" value="UPF0024"/>
    <property type="match status" value="1"/>
</dbReference>
<dbReference type="InterPro" id="IPR020119">
    <property type="entry name" value="PsdUridine_synth_TruD_CS"/>
</dbReference>
<evidence type="ECO:0000313" key="7">
    <source>
        <dbReference type="Proteomes" id="UP000286680"/>
    </source>
</evidence>
<dbReference type="RefSeq" id="WP_105306214.1">
    <property type="nucleotide sequence ID" value="NZ_PIPS01000001.1"/>
</dbReference>
<protein>
    <recommendedName>
        <fullName evidence="4">tRNA pseudouridine synthase D</fullName>
        <ecNumber evidence="4">5.4.99.27</ecNumber>
    </recommendedName>
    <alternativeName>
        <fullName evidence="4">tRNA pseudouridine(13) synthase</fullName>
    </alternativeName>
    <alternativeName>
        <fullName evidence="4">tRNA pseudouridylate synthase D</fullName>
    </alternativeName>
    <alternativeName>
        <fullName evidence="4">tRNA-uridine isomerase D</fullName>
    </alternativeName>
</protein>
<feature type="domain" description="TRUD" evidence="5">
    <location>
        <begin position="159"/>
        <end position="307"/>
    </location>
</feature>
<keyword evidence="7" id="KW-1185">Reference proteome</keyword>
<proteinExistence type="inferred from homology"/>
<evidence type="ECO:0000256" key="3">
    <source>
        <dbReference type="ARBA" id="ARBA00023235"/>
    </source>
</evidence>
<dbReference type="AlphaFoldDB" id="A0AA94EF32"/>
<dbReference type="InterPro" id="IPR043165">
    <property type="entry name" value="TruD_insert_sf"/>
</dbReference>
<dbReference type="Gene3D" id="3.30.2350.20">
    <property type="entry name" value="TruD, catalytic domain"/>
    <property type="match status" value="1"/>
</dbReference>
<dbReference type="Pfam" id="PF01142">
    <property type="entry name" value="TruD"/>
    <property type="match status" value="2"/>
</dbReference>
<dbReference type="HAMAP" id="MF_01082">
    <property type="entry name" value="TruD"/>
    <property type="match status" value="1"/>
</dbReference>
<dbReference type="EC" id="5.4.99.27" evidence="4"/>
<name>A0AA94EF32_9GAMM</name>
<dbReference type="PROSITE" id="PS50984">
    <property type="entry name" value="TRUD"/>
    <property type="match status" value="1"/>
</dbReference>
<dbReference type="InterPro" id="IPR001656">
    <property type="entry name" value="PsdUridine_synth_TruD"/>
</dbReference>
<evidence type="ECO:0000256" key="4">
    <source>
        <dbReference type="HAMAP-Rule" id="MF_01082"/>
    </source>
</evidence>
<dbReference type="InterPro" id="IPR011760">
    <property type="entry name" value="PsdUridine_synth_TruD_insert"/>
</dbReference>
<comment type="function">
    <text evidence="4">Responsible for synthesis of pseudouridine from uracil-13 in transfer RNAs.</text>
</comment>
<sequence>MSASLENLQLQWPTLNAQRTSARFKHTAEDFQVREELAVDDEGEGEHQWLWIKKTDANTRFVAEQLAKFANVHPRQVSYSGLKDRKAVTWQWFSVQLPGKALLNWSDLALDGVEVERVIQRSKKLKLGFHKANRFTIRLRDVADKALFERNWQHLCEQGTLNYFGAQRFGFDGNNLHEGRRWLSAESPRKIARNKRSLWLSALRSYLFNQLAAARWQTHEFKPLDGDCVMLQGSQSVFIADNWDDELLSRLAQGDVQLTCAMPGEDGPGKVEGAAAAAEQQWLAPYQQWLDDFAKVRLKASRRPLRLFLQAPQLHWQGDDATIDFALPTGSFATTCINELIDLAVTENDENSVE</sequence>
<evidence type="ECO:0000256" key="1">
    <source>
        <dbReference type="ARBA" id="ARBA00007953"/>
    </source>
</evidence>
<dbReference type="Proteomes" id="UP000286680">
    <property type="component" value="Unassembled WGS sequence"/>
</dbReference>
<reference evidence="7" key="1">
    <citation type="journal article" date="2018" name="Front. Microbiol.">
        <title>Genome-Based Analysis Reveals the Taxonomy and Diversity of the Family Idiomarinaceae.</title>
        <authorList>
            <person name="Liu Y."/>
            <person name="Lai Q."/>
            <person name="Shao Z."/>
        </authorList>
    </citation>
    <scope>NUCLEOTIDE SEQUENCE [LARGE SCALE GENOMIC DNA]</scope>
    <source>
        <strain evidence="7">SN-14</strain>
    </source>
</reference>
<dbReference type="SUPFAM" id="SSF55120">
    <property type="entry name" value="Pseudouridine synthase"/>
    <property type="match status" value="1"/>
</dbReference>
<evidence type="ECO:0000259" key="5">
    <source>
        <dbReference type="PROSITE" id="PS50984"/>
    </source>
</evidence>
<dbReference type="GO" id="GO:0003723">
    <property type="term" value="F:RNA binding"/>
    <property type="evidence" value="ECO:0007669"/>
    <property type="project" value="InterPro"/>
</dbReference>
<feature type="active site" description="Nucleophile" evidence="4">
    <location>
        <position position="84"/>
    </location>
</feature>
<evidence type="ECO:0000256" key="2">
    <source>
        <dbReference type="ARBA" id="ARBA00022694"/>
    </source>
</evidence>
<dbReference type="PANTHER" id="PTHR47811:SF1">
    <property type="entry name" value="TRNA PSEUDOURIDINE SYNTHASE D"/>
    <property type="match status" value="1"/>
</dbReference>
<dbReference type="InterPro" id="IPR020103">
    <property type="entry name" value="PsdUridine_synth_cat_dom_sf"/>
</dbReference>
<keyword evidence="2 4" id="KW-0819">tRNA processing</keyword>
<dbReference type="EMBL" id="PIPS01000001">
    <property type="protein sequence ID" value="RUO44647.1"/>
    <property type="molecule type" value="Genomic_DNA"/>
</dbReference>